<keyword evidence="2" id="KW-1185">Reference proteome</keyword>
<dbReference type="AlphaFoldDB" id="A0A8S4FBE8"/>
<dbReference type="EMBL" id="CAJHNJ030000031">
    <property type="protein sequence ID" value="CAG9125556.1"/>
    <property type="molecule type" value="Genomic_DNA"/>
</dbReference>
<proteinExistence type="predicted"/>
<gene>
    <name evidence="1" type="ORF">PLXY2_LOCUS8383</name>
</gene>
<comment type="caution">
    <text evidence="1">The sequence shown here is derived from an EMBL/GenBank/DDBJ whole genome shotgun (WGS) entry which is preliminary data.</text>
</comment>
<accession>A0A8S4FBE8</accession>
<reference evidence="1" key="1">
    <citation type="submission" date="2020-11" db="EMBL/GenBank/DDBJ databases">
        <authorList>
            <person name="Whiteford S."/>
        </authorList>
    </citation>
    <scope>NUCLEOTIDE SEQUENCE</scope>
</reference>
<sequence length="58" mass="7025">MMFPHAKRFLRYYRPTFLGAPDFDRKRTRADYPMDEIDVSQFPIGSKRSEPFHNLAFR</sequence>
<evidence type="ECO:0000313" key="2">
    <source>
        <dbReference type="Proteomes" id="UP000653454"/>
    </source>
</evidence>
<evidence type="ECO:0000313" key="1">
    <source>
        <dbReference type="EMBL" id="CAG9125556.1"/>
    </source>
</evidence>
<name>A0A8S4FBE8_PLUXY</name>
<organism evidence="1 2">
    <name type="scientific">Plutella xylostella</name>
    <name type="common">Diamondback moth</name>
    <name type="synonym">Plutella maculipennis</name>
    <dbReference type="NCBI Taxonomy" id="51655"/>
    <lineage>
        <taxon>Eukaryota</taxon>
        <taxon>Metazoa</taxon>
        <taxon>Ecdysozoa</taxon>
        <taxon>Arthropoda</taxon>
        <taxon>Hexapoda</taxon>
        <taxon>Insecta</taxon>
        <taxon>Pterygota</taxon>
        <taxon>Neoptera</taxon>
        <taxon>Endopterygota</taxon>
        <taxon>Lepidoptera</taxon>
        <taxon>Glossata</taxon>
        <taxon>Ditrysia</taxon>
        <taxon>Yponomeutoidea</taxon>
        <taxon>Plutellidae</taxon>
        <taxon>Plutella</taxon>
    </lineage>
</organism>
<dbReference type="Proteomes" id="UP000653454">
    <property type="component" value="Unassembled WGS sequence"/>
</dbReference>
<protein>
    <submittedName>
        <fullName evidence="1">(diamondback moth) hypothetical protein</fullName>
    </submittedName>
</protein>